<feature type="transmembrane region" description="Helical" evidence="1">
    <location>
        <begin position="299"/>
        <end position="322"/>
    </location>
</feature>
<protein>
    <submittedName>
        <fullName evidence="2">Uncharacterized protein</fullName>
    </submittedName>
</protein>
<keyword evidence="1" id="KW-0472">Membrane</keyword>
<sequence>MRSCMKVAMAVCQVTNVFATSNFVGARFLRADDVLERPYSDLFRNAAEVEAPIAQAPVLVRRGIVVNAAGDKDREDTAVLLNDNGTLNWTAWNAATNEACTKALAVLPRSSNPSGNCICYNLPSLDTKTGVFEADLRLFRISDPRDDFANVSPEQVKVGLQYHGASVSPISEKELMGIGRVSNQMRVIAPRDTSSSGGPRLVQTYMFVGQIAKSKMSENMSLAAFEEVLIPTFTLTATKSTGGTASTNVSLNEASFLTGIFSKSVVLSDFAAAQVAVTAQLDALHNGTIAFVLPGVQIMVFPIGTIITSIWLVLGLLAYGIGTFERINYAEMYKRRQAAGGRSKV</sequence>
<dbReference type="AlphaFoldDB" id="A0AAJ0CGW8"/>
<evidence type="ECO:0000313" key="2">
    <source>
        <dbReference type="EMBL" id="KAK2592690.1"/>
    </source>
</evidence>
<keyword evidence="1" id="KW-1133">Transmembrane helix</keyword>
<organism evidence="2 3">
    <name type="scientific">Conoideocrella luteorostrata</name>
    <dbReference type="NCBI Taxonomy" id="1105319"/>
    <lineage>
        <taxon>Eukaryota</taxon>
        <taxon>Fungi</taxon>
        <taxon>Dikarya</taxon>
        <taxon>Ascomycota</taxon>
        <taxon>Pezizomycotina</taxon>
        <taxon>Sordariomycetes</taxon>
        <taxon>Hypocreomycetidae</taxon>
        <taxon>Hypocreales</taxon>
        <taxon>Clavicipitaceae</taxon>
        <taxon>Conoideocrella</taxon>
    </lineage>
</organism>
<gene>
    <name evidence="2" type="ORF">QQS21_009620</name>
</gene>
<dbReference type="Proteomes" id="UP001251528">
    <property type="component" value="Unassembled WGS sequence"/>
</dbReference>
<comment type="caution">
    <text evidence="2">The sequence shown here is derived from an EMBL/GenBank/DDBJ whole genome shotgun (WGS) entry which is preliminary data.</text>
</comment>
<accession>A0AAJ0CGW8</accession>
<keyword evidence="3" id="KW-1185">Reference proteome</keyword>
<proteinExistence type="predicted"/>
<reference evidence="2" key="1">
    <citation type="submission" date="2023-06" db="EMBL/GenBank/DDBJ databases">
        <title>Conoideocrella luteorostrata (Hypocreales: Clavicipitaceae), a potential biocontrol fungus for elongate hemlock scale in United States Christmas tree production areas.</title>
        <authorList>
            <person name="Barrett H."/>
            <person name="Lovett B."/>
            <person name="Macias A.M."/>
            <person name="Stajich J.E."/>
            <person name="Kasson M.T."/>
        </authorList>
    </citation>
    <scope>NUCLEOTIDE SEQUENCE</scope>
    <source>
        <strain evidence="2">ARSEF 14590</strain>
    </source>
</reference>
<evidence type="ECO:0000313" key="3">
    <source>
        <dbReference type="Proteomes" id="UP001251528"/>
    </source>
</evidence>
<evidence type="ECO:0000256" key="1">
    <source>
        <dbReference type="SAM" id="Phobius"/>
    </source>
</evidence>
<dbReference type="EMBL" id="JASWJB010000252">
    <property type="protein sequence ID" value="KAK2592690.1"/>
    <property type="molecule type" value="Genomic_DNA"/>
</dbReference>
<keyword evidence="1" id="KW-0812">Transmembrane</keyword>
<name>A0AAJ0CGW8_9HYPO</name>